<gene>
    <name evidence="1" type="ORF">DPX16_10641</name>
</gene>
<dbReference type="Proteomes" id="UP000281406">
    <property type="component" value="Unassembled WGS sequence"/>
</dbReference>
<dbReference type="AlphaFoldDB" id="A0A3N0Z8D8"/>
<proteinExistence type="predicted"/>
<name>A0A3N0Z8D8_ANAGA</name>
<reference evidence="1 2" key="1">
    <citation type="submission" date="2018-10" db="EMBL/GenBank/DDBJ databases">
        <title>Genome assembly for a Yunnan-Guizhou Plateau 3E fish, Anabarilius grahami (Regan), and its evolutionary and genetic applications.</title>
        <authorList>
            <person name="Jiang W."/>
        </authorList>
    </citation>
    <scope>NUCLEOTIDE SEQUENCE [LARGE SCALE GENOMIC DNA]</scope>
    <source>
        <strain evidence="1">AG-KIZ</strain>
        <tissue evidence="1">Muscle</tissue>
    </source>
</reference>
<organism evidence="1 2">
    <name type="scientific">Anabarilius grahami</name>
    <name type="common">Kanglang fish</name>
    <name type="synonym">Barilius grahami</name>
    <dbReference type="NCBI Taxonomy" id="495550"/>
    <lineage>
        <taxon>Eukaryota</taxon>
        <taxon>Metazoa</taxon>
        <taxon>Chordata</taxon>
        <taxon>Craniata</taxon>
        <taxon>Vertebrata</taxon>
        <taxon>Euteleostomi</taxon>
        <taxon>Actinopterygii</taxon>
        <taxon>Neopterygii</taxon>
        <taxon>Teleostei</taxon>
        <taxon>Ostariophysi</taxon>
        <taxon>Cypriniformes</taxon>
        <taxon>Xenocyprididae</taxon>
        <taxon>Xenocypridinae</taxon>
        <taxon>Xenocypridinae incertae sedis</taxon>
        <taxon>Anabarilius</taxon>
    </lineage>
</organism>
<evidence type="ECO:0000313" key="2">
    <source>
        <dbReference type="Proteomes" id="UP000281406"/>
    </source>
</evidence>
<sequence>MAHTLVSLKERRSTTTAIFLLPFCEKAFFMKESPPKMSPPAFLLAFGHDKQTARKRAHFSLCTVEIAMAHTLVSLKERRSTTTAIFLLPFCEKAFFMKESPPKMSPPAFLLAFGHDKQTARVGFPDRKLFPSQKAQCIRLVYSNTLGLCCVELHWARNGRLSSCTNTENMAPSLCVSAQPLHCFAIRGSRATALPTSLQLSI</sequence>
<accession>A0A3N0Z8D8</accession>
<dbReference type="EMBL" id="RJVU01007007">
    <property type="protein sequence ID" value="ROL54218.1"/>
    <property type="molecule type" value="Genomic_DNA"/>
</dbReference>
<comment type="caution">
    <text evidence="1">The sequence shown here is derived from an EMBL/GenBank/DDBJ whole genome shotgun (WGS) entry which is preliminary data.</text>
</comment>
<protein>
    <submittedName>
        <fullName evidence="1">Uncharacterized protein</fullName>
    </submittedName>
</protein>
<keyword evidence="2" id="KW-1185">Reference proteome</keyword>
<evidence type="ECO:0000313" key="1">
    <source>
        <dbReference type="EMBL" id="ROL54218.1"/>
    </source>
</evidence>